<proteinExistence type="predicted"/>
<evidence type="ECO:0000313" key="1">
    <source>
        <dbReference type="EMBL" id="OAZ72504.1"/>
    </source>
</evidence>
<protein>
    <submittedName>
        <fullName evidence="1">Uncharacterized protein</fullName>
    </submittedName>
</protein>
<dbReference type="AlphaFoldDB" id="A0A1A0DBI5"/>
<reference evidence="1 2" key="1">
    <citation type="submission" date="2016-05" db="EMBL/GenBank/DDBJ databases">
        <title>Genome sequencing of Acetobacter pasteurianus strain SRCM100623.</title>
        <authorList>
            <person name="Song Y.R."/>
        </authorList>
    </citation>
    <scope>NUCLEOTIDE SEQUENCE [LARGE SCALE GENOMIC DNA]</scope>
    <source>
        <strain evidence="1 2">SRCM100623</strain>
    </source>
</reference>
<dbReference type="RefSeq" id="WP_174714296.1">
    <property type="nucleotide sequence ID" value="NZ_LYUD01000099.1"/>
</dbReference>
<organism evidence="1 2">
    <name type="scientific">Acetobacter pasteurianus</name>
    <name type="common">Acetobacter turbidans</name>
    <dbReference type="NCBI Taxonomy" id="438"/>
    <lineage>
        <taxon>Bacteria</taxon>
        <taxon>Pseudomonadati</taxon>
        <taxon>Pseudomonadota</taxon>
        <taxon>Alphaproteobacteria</taxon>
        <taxon>Acetobacterales</taxon>
        <taxon>Acetobacteraceae</taxon>
        <taxon>Acetobacter</taxon>
    </lineage>
</organism>
<sequence length="74" mass="8249">MCAEPVTAMQPDAHKPKWREAVRERWRTTLLYVWERNGTPHPYAALPHTARRKVCAGARPATAAHVAGKPAHAV</sequence>
<accession>A0A1A0DBI5</accession>
<name>A0A1A0DBI5_ACEPA</name>
<dbReference type="PATRIC" id="fig|438.15.peg.1206"/>
<evidence type="ECO:0000313" key="2">
    <source>
        <dbReference type="Proteomes" id="UP000093796"/>
    </source>
</evidence>
<comment type="caution">
    <text evidence="1">The sequence shown here is derived from an EMBL/GenBank/DDBJ whole genome shotgun (WGS) entry which is preliminary data.</text>
</comment>
<dbReference type="Proteomes" id="UP000093796">
    <property type="component" value="Unassembled WGS sequence"/>
</dbReference>
<gene>
    <name evidence="1" type="ORF">SRCM100623_01044</name>
</gene>
<dbReference type="EMBL" id="LYUD01000099">
    <property type="protein sequence ID" value="OAZ72504.1"/>
    <property type="molecule type" value="Genomic_DNA"/>
</dbReference>